<dbReference type="Gene3D" id="3.40.30.10">
    <property type="entry name" value="Glutaredoxin"/>
    <property type="match status" value="1"/>
</dbReference>
<comment type="similarity">
    <text evidence="3">Belongs to the GST superfamily.</text>
</comment>
<dbReference type="InterPro" id="IPR051369">
    <property type="entry name" value="GST_Theta"/>
</dbReference>
<name>A0ABV5HYB7_9RHOB</name>
<dbReference type="InterPro" id="IPR036249">
    <property type="entry name" value="Thioredoxin-like_sf"/>
</dbReference>
<keyword evidence="7" id="KW-1185">Reference proteome</keyword>
<dbReference type="InterPro" id="IPR040079">
    <property type="entry name" value="Glutathione_S-Trfase"/>
</dbReference>
<dbReference type="InterPro" id="IPR010987">
    <property type="entry name" value="Glutathione-S-Trfase_C-like"/>
</dbReference>
<dbReference type="SFLD" id="SFLDS00019">
    <property type="entry name" value="Glutathione_Transferase_(cytos"/>
    <property type="match status" value="1"/>
</dbReference>
<organism evidence="6 7">
    <name type="scientific">Roseovarius ramblicola</name>
    <dbReference type="NCBI Taxonomy" id="2022336"/>
    <lineage>
        <taxon>Bacteria</taxon>
        <taxon>Pseudomonadati</taxon>
        <taxon>Pseudomonadota</taxon>
        <taxon>Alphaproteobacteria</taxon>
        <taxon>Rhodobacterales</taxon>
        <taxon>Roseobacteraceae</taxon>
        <taxon>Roseovarius</taxon>
    </lineage>
</organism>
<gene>
    <name evidence="6" type="ORF">ACFFU4_06525</name>
</gene>
<dbReference type="SUPFAM" id="SSF52833">
    <property type="entry name" value="Thioredoxin-like"/>
    <property type="match status" value="1"/>
</dbReference>
<evidence type="ECO:0000259" key="5">
    <source>
        <dbReference type="PROSITE" id="PS50405"/>
    </source>
</evidence>
<feature type="domain" description="GST N-terminal" evidence="4">
    <location>
        <begin position="3"/>
        <end position="85"/>
    </location>
</feature>
<dbReference type="Proteomes" id="UP001589670">
    <property type="component" value="Unassembled WGS sequence"/>
</dbReference>
<comment type="subcellular location">
    <subcellularLocation>
        <location evidence="1">Cytoplasm</location>
    </subcellularLocation>
</comment>
<dbReference type="Pfam" id="PF02798">
    <property type="entry name" value="GST_N"/>
    <property type="match status" value="1"/>
</dbReference>
<evidence type="ECO:0000256" key="1">
    <source>
        <dbReference type="ARBA" id="ARBA00004496"/>
    </source>
</evidence>
<reference evidence="6 7" key="1">
    <citation type="submission" date="2024-09" db="EMBL/GenBank/DDBJ databases">
        <authorList>
            <person name="Sun Q."/>
            <person name="Mori K."/>
        </authorList>
    </citation>
    <scope>NUCLEOTIDE SEQUENCE [LARGE SCALE GENOMIC DNA]</scope>
    <source>
        <strain evidence="6 7">CECT 9424</strain>
    </source>
</reference>
<evidence type="ECO:0000256" key="3">
    <source>
        <dbReference type="RuleBase" id="RU003494"/>
    </source>
</evidence>
<dbReference type="InterPro" id="IPR036282">
    <property type="entry name" value="Glutathione-S-Trfase_C_sf"/>
</dbReference>
<feature type="domain" description="GST C-terminal" evidence="5">
    <location>
        <begin position="91"/>
        <end position="227"/>
    </location>
</feature>
<evidence type="ECO:0000313" key="6">
    <source>
        <dbReference type="EMBL" id="MFB9149406.1"/>
    </source>
</evidence>
<dbReference type="SFLD" id="SFLDG00358">
    <property type="entry name" value="Main_(cytGST)"/>
    <property type="match status" value="1"/>
</dbReference>
<comment type="caution">
    <text evidence="6">The sequence shown here is derived from an EMBL/GenBank/DDBJ whole genome shotgun (WGS) entry which is preliminary data.</text>
</comment>
<dbReference type="PROSITE" id="PS50404">
    <property type="entry name" value="GST_NTER"/>
    <property type="match status" value="1"/>
</dbReference>
<dbReference type="PROSITE" id="PS50405">
    <property type="entry name" value="GST_CTER"/>
    <property type="match status" value="1"/>
</dbReference>
<dbReference type="InterPro" id="IPR004045">
    <property type="entry name" value="Glutathione_S-Trfase_N"/>
</dbReference>
<dbReference type="PANTHER" id="PTHR43917">
    <property type="match status" value="1"/>
</dbReference>
<dbReference type="RefSeq" id="WP_377068290.1">
    <property type="nucleotide sequence ID" value="NZ_JBHMEC010000010.1"/>
</dbReference>
<dbReference type="SUPFAM" id="SSF47616">
    <property type="entry name" value="GST C-terminal domain-like"/>
    <property type="match status" value="1"/>
</dbReference>
<protein>
    <submittedName>
        <fullName evidence="6">Glutathione S-transferase family protein</fullName>
    </submittedName>
</protein>
<dbReference type="Pfam" id="PF00043">
    <property type="entry name" value="GST_C"/>
    <property type="match status" value="1"/>
</dbReference>
<proteinExistence type="inferred from homology"/>
<evidence type="ECO:0000313" key="7">
    <source>
        <dbReference type="Proteomes" id="UP001589670"/>
    </source>
</evidence>
<keyword evidence="2" id="KW-0963">Cytoplasm</keyword>
<evidence type="ECO:0000256" key="2">
    <source>
        <dbReference type="ARBA" id="ARBA00022490"/>
    </source>
</evidence>
<sequence>MTDTVTFLHHPTSQPCRAVHQLMLETGVPFEEVIVNLMDGENETEEFKTTYNPTGQVPILVDGDFTLWESAAIGSYLAERFELPGNWLGRDMRQRARIQQYSHFHSTMLRRGAGAFFYTRFAECIWGPRDYSAEIAMGRYMLAESMPILETWLEARSHLCGDEISFADLLAFHEFVSHEAGAIIPSDEWARFPRTRAWFERLQQRPQARAVSGMIMEVGAMRRAGHMIPMTRRTSLAKGTAVKPGLPG</sequence>
<dbReference type="PANTHER" id="PTHR43917:SF8">
    <property type="entry name" value="GH16740P-RELATED"/>
    <property type="match status" value="1"/>
</dbReference>
<accession>A0ABV5HYB7</accession>
<dbReference type="InterPro" id="IPR004046">
    <property type="entry name" value="GST_C"/>
</dbReference>
<dbReference type="EMBL" id="JBHMEC010000010">
    <property type="protein sequence ID" value="MFB9149406.1"/>
    <property type="molecule type" value="Genomic_DNA"/>
</dbReference>
<evidence type="ECO:0000259" key="4">
    <source>
        <dbReference type="PROSITE" id="PS50404"/>
    </source>
</evidence>
<dbReference type="Gene3D" id="1.20.1050.10">
    <property type="match status" value="1"/>
</dbReference>